<keyword evidence="12 15" id="KW-0464">Manganese</keyword>
<dbReference type="InterPro" id="IPR010994">
    <property type="entry name" value="RuvA_2-like"/>
</dbReference>
<dbReference type="PROSITE" id="PS01056">
    <property type="entry name" value="DNA_LIGASE_N2"/>
    <property type="match status" value="1"/>
</dbReference>
<dbReference type="CDD" id="cd17748">
    <property type="entry name" value="BRCT_DNA_ligase_like"/>
    <property type="match status" value="1"/>
</dbReference>
<evidence type="ECO:0000256" key="3">
    <source>
        <dbReference type="ARBA" id="ARBA00013308"/>
    </source>
</evidence>
<feature type="binding site" evidence="15">
    <location>
        <position position="433"/>
    </location>
    <ligand>
        <name>Zn(2+)</name>
        <dbReference type="ChEBI" id="CHEBI:29105"/>
    </ligand>
</feature>
<organism evidence="17 18">
    <name type="scientific">Thermotoga petrophila</name>
    <dbReference type="NCBI Taxonomy" id="93929"/>
    <lineage>
        <taxon>Bacteria</taxon>
        <taxon>Thermotogati</taxon>
        <taxon>Thermotogota</taxon>
        <taxon>Thermotogae</taxon>
        <taxon>Thermotogales</taxon>
        <taxon>Thermotogaceae</taxon>
        <taxon>Thermotoga</taxon>
    </lineage>
</organism>
<dbReference type="Gene3D" id="2.40.50.140">
    <property type="entry name" value="Nucleic acid-binding proteins"/>
    <property type="match status" value="1"/>
</dbReference>
<dbReference type="FunFam" id="3.40.50.10190:FF:000086">
    <property type="entry name" value="DNA ligase"/>
    <property type="match status" value="1"/>
</dbReference>
<evidence type="ECO:0000256" key="1">
    <source>
        <dbReference type="ARBA" id="ARBA00004067"/>
    </source>
</evidence>
<keyword evidence="11 15" id="KW-0234">DNA repair</keyword>
<dbReference type="InterPro" id="IPR013840">
    <property type="entry name" value="DNAligase_N"/>
</dbReference>
<dbReference type="GO" id="GO:0006281">
    <property type="term" value="P:DNA repair"/>
    <property type="evidence" value="ECO:0007669"/>
    <property type="project" value="UniProtKB-KW"/>
</dbReference>
<sequence>MSERKIPKEVIEEVERLREEIEYHNYRYYVLNDPVITDEEYDKLMRRLIELERMYPELVTPDSPTQRVGGKVLEGFKTVKHSVPMLSLDNTYNEEEILEFDRRVKKTLQEAEVEYVAELKIDGVSIALRYENGKFVLGATRGDGIEGEDVSENVKTVRSIPLRLRKPVTVEVRGEIYMPVDEFKRLNDEREEEGLPPFANPRNAAAGTLRQLNTALVAARRLDSFIYYVVHPENYGLKTQWEALQFLKELGFKVNPHSKLCKNIQEVIDYWREWEERKKELDYWVDGVVVKVNRFDFQRILGETSKAPRWAIAFKFPAEQARTRVLDVTIQVGRTGVLTPVAELEPVQLAGTIVKRASLHNFEYIREKDIRIGDYVFVEKAGGIIPQIVKSIPELRTGSEKEIKPPDKCPVCGGKVGKLDPEEVALRCLNPHCPAKLKRALRTLVSREALDIEGLGEKLIDRLVDAGLVKDIADIFYLTPFDLAQLGPGIGQRTIAKILQEIEEAKKRPLHKLITGLGIPMVGQKTAKILAEHFKSLEAIADASYETLKDIPGIGPEIAKSIVEYFRNPKTREIIEKLKKAGVKLEERVMKLDILKGLTFAVTGTLKNFTREEIVEFFEKLGAKVVNSVSRNTDYLIVGENPGSKYEKAKMLKVKTMSEEEFLEFVRKRAELKGYNFDEIMRSWKEWS</sequence>
<dbReference type="InterPro" id="IPR001679">
    <property type="entry name" value="DNA_ligase"/>
</dbReference>
<dbReference type="GO" id="GO:0005829">
    <property type="term" value="C:cytosol"/>
    <property type="evidence" value="ECO:0007669"/>
    <property type="project" value="TreeGrafter"/>
</dbReference>
<evidence type="ECO:0000256" key="14">
    <source>
        <dbReference type="ARBA" id="ARBA00060881"/>
    </source>
</evidence>
<dbReference type="InterPro" id="IPR018239">
    <property type="entry name" value="DNA_ligase_AS"/>
</dbReference>
<comment type="function">
    <text evidence="1 15">DNA ligase that catalyzes the formation of phosphodiester linkages between 5'-phosphoryl and 3'-hydroxyl groups in double-stranded DNA using NAD as a coenzyme and as the energy source for the reaction. It is essential for DNA replication and repair of damaged DNA.</text>
</comment>
<dbReference type="Gene3D" id="1.10.287.610">
    <property type="entry name" value="Helix hairpin bin"/>
    <property type="match status" value="1"/>
</dbReference>
<feature type="binding site" evidence="15">
    <location>
        <position position="409"/>
    </location>
    <ligand>
        <name>Zn(2+)</name>
        <dbReference type="ChEBI" id="CHEBI:29105"/>
    </ligand>
</feature>
<dbReference type="InterPro" id="IPR012340">
    <property type="entry name" value="NA-bd_OB-fold"/>
</dbReference>
<dbReference type="HAMAP" id="MF_01588">
    <property type="entry name" value="DNA_ligase_A"/>
    <property type="match status" value="1"/>
</dbReference>
<dbReference type="InterPro" id="IPR001357">
    <property type="entry name" value="BRCT_dom"/>
</dbReference>
<dbReference type="Pfam" id="PF12826">
    <property type="entry name" value="HHH_2"/>
    <property type="match status" value="1"/>
</dbReference>
<gene>
    <name evidence="15" type="primary">ligA</name>
    <name evidence="17" type="ORF">XD57_1274</name>
</gene>
<dbReference type="NCBIfam" id="TIGR00575">
    <property type="entry name" value="dnlj"/>
    <property type="match status" value="1"/>
</dbReference>
<feature type="binding site" evidence="15">
    <location>
        <begin position="87"/>
        <end position="88"/>
    </location>
    <ligand>
        <name>NAD(+)</name>
        <dbReference type="ChEBI" id="CHEBI:57540"/>
    </ligand>
</feature>
<dbReference type="SUPFAM" id="SSF47781">
    <property type="entry name" value="RuvA domain 2-like"/>
    <property type="match status" value="1"/>
</dbReference>
<dbReference type="Pfam" id="PF01653">
    <property type="entry name" value="DNA_ligase_aden"/>
    <property type="match status" value="1"/>
</dbReference>
<dbReference type="GO" id="GO:0046872">
    <property type="term" value="F:metal ion binding"/>
    <property type="evidence" value="ECO:0007669"/>
    <property type="project" value="UniProtKB-KW"/>
</dbReference>
<dbReference type="NCBIfam" id="NF005932">
    <property type="entry name" value="PRK07956.1"/>
    <property type="match status" value="1"/>
</dbReference>
<evidence type="ECO:0000256" key="4">
    <source>
        <dbReference type="ARBA" id="ARBA00022598"/>
    </source>
</evidence>
<comment type="caution">
    <text evidence="17">The sequence shown here is derived from an EMBL/GenBank/DDBJ whole genome shotgun (WGS) entry which is preliminary data.</text>
</comment>
<dbReference type="CDD" id="cd00114">
    <property type="entry name" value="LIGANc"/>
    <property type="match status" value="1"/>
</dbReference>
<dbReference type="Proteomes" id="UP000058636">
    <property type="component" value="Unassembled WGS sequence"/>
</dbReference>
<dbReference type="FunFam" id="3.30.470.30:FF:000001">
    <property type="entry name" value="DNA ligase"/>
    <property type="match status" value="1"/>
</dbReference>
<protein>
    <recommendedName>
        <fullName evidence="3 15">DNA ligase</fullName>
        <ecNumber evidence="2 15">6.5.1.2</ecNumber>
    </recommendedName>
    <alternativeName>
        <fullName evidence="15">Polydeoxyribonucleotide synthase [NAD(+)]</fullName>
    </alternativeName>
</protein>
<keyword evidence="6 15" id="KW-0479">Metal-binding</keyword>
<evidence type="ECO:0000256" key="13">
    <source>
        <dbReference type="ARBA" id="ARBA00034005"/>
    </source>
</evidence>
<dbReference type="SMART" id="SM00532">
    <property type="entry name" value="LIGANc"/>
    <property type="match status" value="1"/>
</dbReference>
<dbReference type="PANTHER" id="PTHR23389:SF9">
    <property type="entry name" value="DNA LIGASE"/>
    <property type="match status" value="1"/>
</dbReference>
<feature type="binding site" evidence="15">
    <location>
        <position position="118"/>
    </location>
    <ligand>
        <name>NAD(+)</name>
        <dbReference type="ChEBI" id="CHEBI:57540"/>
    </ligand>
</feature>
<dbReference type="Pfam" id="PF03119">
    <property type="entry name" value="DNA_ligase_ZBD"/>
    <property type="match status" value="1"/>
</dbReference>
<evidence type="ECO:0000256" key="16">
    <source>
        <dbReference type="RuleBase" id="RU000618"/>
    </source>
</evidence>
<dbReference type="SMR" id="A0A124FFV4"/>
<evidence type="ECO:0000256" key="12">
    <source>
        <dbReference type="ARBA" id="ARBA00023211"/>
    </source>
</evidence>
<dbReference type="FunFam" id="1.10.150.20:FF:000006">
    <property type="entry name" value="DNA ligase"/>
    <property type="match status" value="1"/>
</dbReference>
<evidence type="ECO:0000313" key="18">
    <source>
        <dbReference type="Proteomes" id="UP000058636"/>
    </source>
</evidence>
<name>A0A124FFV4_9THEM</name>
<evidence type="ECO:0000256" key="2">
    <source>
        <dbReference type="ARBA" id="ARBA00012722"/>
    </source>
</evidence>
<dbReference type="PIRSF" id="PIRSF001604">
    <property type="entry name" value="LigA"/>
    <property type="match status" value="1"/>
</dbReference>
<keyword evidence="9 15" id="KW-0460">Magnesium</keyword>
<evidence type="ECO:0000256" key="10">
    <source>
        <dbReference type="ARBA" id="ARBA00023027"/>
    </source>
</evidence>
<accession>A0A124FFV4</accession>
<evidence type="ECO:0000256" key="8">
    <source>
        <dbReference type="ARBA" id="ARBA00022833"/>
    </source>
</evidence>
<dbReference type="SUPFAM" id="SSF50249">
    <property type="entry name" value="Nucleic acid-binding proteins"/>
    <property type="match status" value="1"/>
</dbReference>
<dbReference type="PANTHER" id="PTHR23389">
    <property type="entry name" value="CHROMOSOME TRANSMISSION FIDELITY FACTOR 18"/>
    <property type="match status" value="1"/>
</dbReference>
<feature type="binding site" evidence="15">
    <location>
        <position position="175"/>
    </location>
    <ligand>
        <name>NAD(+)</name>
        <dbReference type="ChEBI" id="CHEBI:57540"/>
    </ligand>
</feature>
<dbReference type="Gene3D" id="1.10.150.20">
    <property type="entry name" value="5' to 3' exonuclease, C-terminal subdomain"/>
    <property type="match status" value="2"/>
</dbReference>
<dbReference type="PROSITE" id="PS01055">
    <property type="entry name" value="DNA_LIGASE_N1"/>
    <property type="match status" value="1"/>
</dbReference>
<evidence type="ECO:0000256" key="6">
    <source>
        <dbReference type="ARBA" id="ARBA00022723"/>
    </source>
</evidence>
<feature type="binding site" evidence="15">
    <location>
        <position position="412"/>
    </location>
    <ligand>
        <name>Zn(2+)</name>
        <dbReference type="ChEBI" id="CHEBI:29105"/>
    </ligand>
</feature>
<dbReference type="AlphaFoldDB" id="A0A124FFV4"/>
<dbReference type="GO" id="GO:0003911">
    <property type="term" value="F:DNA ligase (NAD+) activity"/>
    <property type="evidence" value="ECO:0007669"/>
    <property type="project" value="UniProtKB-UniRule"/>
</dbReference>
<dbReference type="FunFam" id="2.40.50.140:FF:000012">
    <property type="entry name" value="DNA ligase"/>
    <property type="match status" value="1"/>
</dbReference>
<evidence type="ECO:0000256" key="7">
    <source>
        <dbReference type="ARBA" id="ARBA00022763"/>
    </source>
</evidence>
<evidence type="ECO:0000256" key="11">
    <source>
        <dbReference type="ARBA" id="ARBA00023204"/>
    </source>
</evidence>
<comment type="similarity">
    <text evidence="14 15">Belongs to the NAD-dependent DNA ligase family. LigA subfamily.</text>
</comment>
<comment type="cofactor">
    <cofactor evidence="15">
        <name>Mg(2+)</name>
        <dbReference type="ChEBI" id="CHEBI:18420"/>
    </cofactor>
    <cofactor evidence="15">
        <name>Mn(2+)</name>
        <dbReference type="ChEBI" id="CHEBI:29035"/>
    </cofactor>
</comment>
<dbReference type="Gene3D" id="3.40.50.10190">
    <property type="entry name" value="BRCT domain"/>
    <property type="match status" value="1"/>
</dbReference>
<keyword evidence="7 15" id="KW-0227">DNA damage</keyword>
<dbReference type="FunFam" id="1.10.150.20:FF:000007">
    <property type="entry name" value="DNA ligase"/>
    <property type="match status" value="1"/>
</dbReference>
<dbReference type="InterPro" id="IPR003583">
    <property type="entry name" value="Hlx-hairpin-Hlx_DNA-bd_motif"/>
</dbReference>
<dbReference type="Gene3D" id="6.20.10.30">
    <property type="match status" value="1"/>
</dbReference>
<dbReference type="Gene3D" id="3.30.470.30">
    <property type="entry name" value="DNA ligase/mRNA capping enzyme"/>
    <property type="match status" value="1"/>
</dbReference>
<evidence type="ECO:0000256" key="5">
    <source>
        <dbReference type="ARBA" id="ARBA00022705"/>
    </source>
</evidence>
<dbReference type="Pfam" id="PF22745">
    <property type="entry name" value="Nlig-Ia"/>
    <property type="match status" value="1"/>
</dbReference>
<feature type="binding site" evidence="15">
    <location>
        <position position="291"/>
    </location>
    <ligand>
        <name>NAD(+)</name>
        <dbReference type="ChEBI" id="CHEBI:57540"/>
    </ligand>
</feature>
<keyword evidence="5 15" id="KW-0235">DNA replication</keyword>
<dbReference type="GO" id="GO:0006260">
    <property type="term" value="P:DNA replication"/>
    <property type="evidence" value="ECO:0007669"/>
    <property type="project" value="UniProtKB-KW"/>
</dbReference>
<keyword evidence="4 15" id="KW-0436">Ligase</keyword>
<dbReference type="InterPro" id="IPR041663">
    <property type="entry name" value="DisA/LigA_HHH"/>
</dbReference>
<evidence type="ECO:0000313" key="17">
    <source>
        <dbReference type="EMBL" id="KUK22626.1"/>
    </source>
</evidence>
<dbReference type="SMART" id="SM00278">
    <property type="entry name" value="HhH1"/>
    <property type="match status" value="3"/>
</dbReference>
<dbReference type="Pfam" id="PF14520">
    <property type="entry name" value="HHH_5"/>
    <property type="match status" value="1"/>
</dbReference>
<dbReference type="OMA" id="HDVEHEI"/>
<dbReference type="SUPFAM" id="SSF56091">
    <property type="entry name" value="DNA ligase/mRNA capping enzyme, catalytic domain"/>
    <property type="match status" value="1"/>
</dbReference>
<dbReference type="InterPro" id="IPR033136">
    <property type="entry name" value="DNA_ligase_CS"/>
</dbReference>
<evidence type="ECO:0000256" key="9">
    <source>
        <dbReference type="ARBA" id="ARBA00022842"/>
    </source>
</evidence>
<feature type="binding site" evidence="15">
    <location>
        <begin position="38"/>
        <end position="42"/>
    </location>
    <ligand>
        <name>NAD(+)</name>
        <dbReference type="ChEBI" id="CHEBI:57540"/>
    </ligand>
</feature>
<dbReference type="SMART" id="SM00292">
    <property type="entry name" value="BRCT"/>
    <property type="match status" value="1"/>
</dbReference>
<keyword evidence="10 15" id="KW-0520">NAD</keyword>
<proteinExistence type="inferred from homology"/>
<reference evidence="17 18" key="1">
    <citation type="journal article" date="2015" name="MBio">
        <title>Genome-Resolved Metagenomic Analysis Reveals Roles for Candidate Phyla and Other Microbial Community Members in Biogeochemical Transformations in Oil Reservoirs.</title>
        <authorList>
            <person name="Hu P."/>
            <person name="Tom L."/>
            <person name="Singh A."/>
            <person name="Thomas B.C."/>
            <person name="Baker B.J."/>
            <person name="Piceno Y.M."/>
            <person name="Andersen G.L."/>
            <person name="Banfield J.F."/>
        </authorList>
    </citation>
    <scope>NUCLEOTIDE SEQUENCE [LARGE SCALE GENOMIC DNA]</scope>
    <source>
        <strain evidence="17">46_26</strain>
    </source>
</reference>
<dbReference type="InterPro" id="IPR013839">
    <property type="entry name" value="DNAligase_adenylation"/>
</dbReference>
<dbReference type="InterPro" id="IPR004149">
    <property type="entry name" value="Znf_DNAligase_C4"/>
</dbReference>
<dbReference type="GO" id="GO:0003677">
    <property type="term" value="F:DNA binding"/>
    <property type="evidence" value="ECO:0007669"/>
    <property type="project" value="InterPro"/>
</dbReference>
<feature type="binding site" evidence="15">
    <location>
        <position position="428"/>
    </location>
    <ligand>
        <name>Zn(2+)</name>
        <dbReference type="ChEBI" id="CHEBI:29105"/>
    </ligand>
</feature>
<dbReference type="Pfam" id="PF00533">
    <property type="entry name" value="BRCT"/>
    <property type="match status" value="1"/>
</dbReference>
<comment type="catalytic activity">
    <reaction evidence="13 15 16">
        <text>NAD(+) + (deoxyribonucleotide)n-3'-hydroxyl + 5'-phospho-(deoxyribonucleotide)m = (deoxyribonucleotide)n+m + AMP + beta-nicotinamide D-nucleotide.</text>
        <dbReference type="EC" id="6.5.1.2"/>
    </reaction>
</comment>
<dbReference type="PROSITE" id="PS50172">
    <property type="entry name" value="BRCT"/>
    <property type="match status" value="1"/>
</dbReference>
<dbReference type="FunFam" id="1.10.287.610:FF:000002">
    <property type="entry name" value="DNA ligase"/>
    <property type="match status" value="1"/>
</dbReference>
<dbReference type="InterPro" id="IPR036420">
    <property type="entry name" value="BRCT_dom_sf"/>
</dbReference>
<dbReference type="Pfam" id="PF03120">
    <property type="entry name" value="OB_DNA_ligase"/>
    <property type="match status" value="1"/>
</dbReference>
<dbReference type="EMBL" id="LGFG01000120">
    <property type="protein sequence ID" value="KUK22626.1"/>
    <property type="molecule type" value="Genomic_DNA"/>
</dbReference>
<evidence type="ECO:0000256" key="15">
    <source>
        <dbReference type="HAMAP-Rule" id="MF_01588"/>
    </source>
</evidence>
<feature type="binding site" evidence="15">
    <location>
        <position position="141"/>
    </location>
    <ligand>
        <name>NAD(+)</name>
        <dbReference type="ChEBI" id="CHEBI:57540"/>
    </ligand>
</feature>
<keyword evidence="8 15" id="KW-0862">Zinc</keyword>
<feature type="binding site" evidence="15">
    <location>
        <position position="315"/>
    </location>
    <ligand>
        <name>NAD(+)</name>
        <dbReference type="ChEBI" id="CHEBI:57540"/>
    </ligand>
</feature>
<feature type="active site" description="N6-AMP-lysine intermediate" evidence="15">
    <location>
        <position position="120"/>
    </location>
</feature>
<dbReference type="EC" id="6.5.1.2" evidence="2 15"/>
<dbReference type="PATRIC" id="fig|93930.3.peg.316"/>
<dbReference type="InterPro" id="IPR004150">
    <property type="entry name" value="NAD_DNA_ligase_OB"/>
</dbReference>
<dbReference type="SUPFAM" id="SSF52113">
    <property type="entry name" value="BRCT domain"/>
    <property type="match status" value="1"/>
</dbReference>